<organism evidence="1 2">
    <name type="scientific">Desulfotruncus arcticus DSM 17038</name>
    <dbReference type="NCBI Taxonomy" id="1121424"/>
    <lineage>
        <taxon>Bacteria</taxon>
        <taxon>Bacillati</taxon>
        <taxon>Bacillota</taxon>
        <taxon>Clostridia</taxon>
        <taxon>Eubacteriales</taxon>
        <taxon>Desulfallaceae</taxon>
        <taxon>Desulfotruncus</taxon>
    </lineage>
</organism>
<dbReference type="STRING" id="341036.SAMN05660649_05034"/>
<name>A0A1I2ZNT5_9FIRM</name>
<gene>
    <name evidence="1" type="ORF">SAMN05660649_05034</name>
</gene>
<protein>
    <submittedName>
        <fullName evidence="1">Uncharacterized protein</fullName>
    </submittedName>
</protein>
<proteinExistence type="predicted"/>
<sequence length="41" mass="4629">MLLFIGLSYTPSPPPVNEGGNAQTLIYERGFFYGLYSRLFV</sequence>
<evidence type="ECO:0000313" key="2">
    <source>
        <dbReference type="Proteomes" id="UP000199337"/>
    </source>
</evidence>
<accession>A0A1I2ZNT5</accession>
<dbReference type="EMBL" id="FOOX01000033">
    <property type="protein sequence ID" value="SFH39305.1"/>
    <property type="molecule type" value="Genomic_DNA"/>
</dbReference>
<dbReference type="AlphaFoldDB" id="A0A1I2ZNT5"/>
<reference evidence="2" key="1">
    <citation type="submission" date="2016-10" db="EMBL/GenBank/DDBJ databases">
        <authorList>
            <person name="Varghese N."/>
            <person name="Submissions S."/>
        </authorList>
    </citation>
    <scope>NUCLEOTIDE SEQUENCE [LARGE SCALE GENOMIC DNA]</scope>
    <source>
        <strain evidence="2">DSM 17038</strain>
    </source>
</reference>
<keyword evidence="2" id="KW-1185">Reference proteome</keyword>
<dbReference type="Proteomes" id="UP000199337">
    <property type="component" value="Unassembled WGS sequence"/>
</dbReference>
<evidence type="ECO:0000313" key="1">
    <source>
        <dbReference type="EMBL" id="SFH39305.1"/>
    </source>
</evidence>